<dbReference type="eggNOG" id="KOG3331">
    <property type="taxonomic scope" value="Eukaryota"/>
</dbReference>
<sequence>MSLFQRTFHRLRPSAQRYSAQCVRGLEEFFETKTSVPTEQIPAGRAWEASELRQKSFEDLHKLWYVLLKERNLLATQKLEAKRLNVEFLHKDRVVKCKKSMARIKGVLTERQLTWEEAQNEVGRRMNQAEQQHVGLLEKHRKAAAHKGGKKRQS</sequence>
<evidence type="ECO:0000256" key="6">
    <source>
        <dbReference type="ARBA" id="ARBA00035289"/>
    </source>
</evidence>
<dbReference type="InterPro" id="IPR038340">
    <property type="entry name" value="MRP-L47_sf"/>
</dbReference>
<keyword evidence="5" id="KW-0687">Ribonucleoprotein</keyword>
<dbReference type="EMBL" id="GG745330">
    <property type="protein sequence ID" value="KNE56218.1"/>
    <property type="molecule type" value="Genomic_DNA"/>
</dbReference>
<organism evidence="8 9">
    <name type="scientific">Allomyces macrogynus (strain ATCC 38327)</name>
    <name type="common">Allomyces javanicus var. macrogynus</name>
    <dbReference type="NCBI Taxonomy" id="578462"/>
    <lineage>
        <taxon>Eukaryota</taxon>
        <taxon>Fungi</taxon>
        <taxon>Fungi incertae sedis</taxon>
        <taxon>Blastocladiomycota</taxon>
        <taxon>Blastocladiomycetes</taxon>
        <taxon>Blastocladiales</taxon>
        <taxon>Blastocladiaceae</taxon>
        <taxon>Allomyces</taxon>
    </lineage>
</organism>
<evidence type="ECO:0000256" key="2">
    <source>
        <dbReference type="ARBA" id="ARBA00009254"/>
    </source>
</evidence>
<keyword evidence="3" id="KW-0689">Ribosomal protein</keyword>
<evidence type="ECO:0000256" key="1">
    <source>
        <dbReference type="ARBA" id="ARBA00004173"/>
    </source>
</evidence>
<evidence type="ECO:0000256" key="5">
    <source>
        <dbReference type="ARBA" id="ARBA00023274"/>
    </source>
</evidence>
<dbReference type="Pfam" id="PF06984">
    <property type="entry name" value="MRP-L47"/>
    <property type="match status" value="1"/>
</dbReference>
<comment type="similarity">
    <text evidence="2">Belongs to the universal ribosomal protein uL29 family.</text>
</comment>
<dbReference type="GO" id="GO:0032543">
    <property type="term" value="P:mitochondrial translation"/>
    <property type="evidence" value="ECO:0007669"/>
    <property type="project" value="TreeGrafter"/>
</dbReference>
<evidence type="ECO:0000256" key="7">
    <source>
        <dbReference type="ARBA" id="ARBA00035399"/>
    </source>
</evidence>
<dbReference type="OrthoDB" id="270763at2759"/>
<dbReference type="InterPro" id="IPR036049">
    <property type="entry name" value="Ribosomal_uL29_sf"/>
</dbReference>
<dbReference type="AlphaFoldDB" id="A0A0L0S0Y9"/>
<name>A0A0L0S0Y9_ALLM3</name>
<dbReference type="Gene3D" id="6.10.330.20">
    <property type="match status" value="1"/>
</dbReference>
<dbReference type="GO" id="GO:0003735">
    <property type="term" value="F:structural constituent of ribosome"/>
    <property type="evidence" value="ECO:0007669"/>
    <property type="project" value="InterPro"/>
</dbReference>
<protein>
    <recommendedName>
        <fullName evidence="6">Large ribosomal subunit protein uL29m</fullName>
    </recommendedName>
    <alternativeName>
        <fullName evidence="7">54S ribosomal protein L4, mitochondrial</fullName>
    </alternativeName>
</protein>
<evidence type="ECO:0000256" key="3">
    <source>
        <dbReference type="ARBA" id="ARBA00022980"/>
    </source>
</evidence>
<dbReference type="GO" id="GO:0005762">
    <property type="term" value="C:mitochondrial large ribosomal subunit"/>
    <property type="evidence" value="ECO:0007669"/>
    <property type="project" value="TreeGrafter"/>
</dbReference>
<dbReference type="PANTHER" id="PTHR21183:SF18">
    <property type="entry name" value="LARGE RIBOSOMAL SUBUNIT PROTEIN UL29M"/>
    <property type="match status" value="1"/>
</dbReference>
<comment type="subcellular location">
    <subcellularLocation>
        <location evidence="1">Mitochondrion</location>
    </subcellularLocation>
</comment>
<dbReference type="SUPFAM" id="SSF46561">
    <property type="entry name" value="Ribosomal protein L29 (L29p)"/>
    <property type="match status" value="1"/>
</dbReference>
<keyword evidence="9" id="KW-1185">Reference proteome</keyword>
<accession>A0A0L0S0Y9</accession>
<gene>
    <name evidence="8" type="ORF">AMAG_02052</name>
</gene>
<keyword evidence="4" id="KW-0496">Mitochondrion</keyword>
<evidence type="ECO:0000256" key="4">
    <source>
        <dbReference type="ARBA" id="ARBA00023128"/>
    </source>
</evidence>
<evidence type="ECO:0000313" key="8">
    <source>
        <dbReference type="EMBL" id="KNE56218.1"/>
    </source>
</evidence>
<dbReference type="InterPro" id="IPR010729">
    <property type="entry name" value="Ribosomal_uL29_mit"/>
</dbReference>
<dbReference type="STRING" id="578462.A0A0L0S0Y9"/>
<dbReference type="Proteomes" id="UP000054350">
    <property type="component" value="Unassembled WGS sequence"/>
</dbReference>
<reference evidence="8 9" key="1">
    <citation type="submission" date="2009-11" db="EMBL/GenBank/DDBJ databases">
        <title>Annotation of Allomyces macrogynus ATCC 38327.</title>
        <authorList>
            <consortium name="The Broad Institute Genome Sequencing Platform"/>
            <person name="Russ C."/>
            <person name="Cuomo C."/>
            <person name="Burger G."/>
            <person name="Gray M.W."/>
            <person name="Holland P.W.H."/>
            <person name="King N."/>
            <person name="Lang F.B.F."/>
            <person name="Roger A.J."/>
            <person name="Ruiz-Trillo I."/>
            <person name="Young S.K."/>
            <person name="Zeng Q."/>
            <person name="Gargeya S."/>
            <person name="Fitzgerald M."/>
            <person name="Haas B."/>
            <person name="Abouelleil A."/>
            <person name="Alvarado L."/>
            <person name="Arachchi H.M."/>
            <person name="Berlin A."/>
            <person name="Chapman S.B."/>
            <person name="Gearin G."/>
            <person name="Goldberg J."/>
            <person name="Griggs A."/>
            <person name="Gujja S."/>
            <person name="Hansen M."/>
            <person name="Heiman D."/>
            <person name="Howarth C."/>
            <person name="Larimer J."/>
            <person name="Lui A."/>
            <person name="MacDonald P.J.P."/>
            <person name="McCowen C."/>
            <person name="Montmayeur A."/>
            <person name="Murphy C."/>
            <person name="Neiman D."/>
            <person name="Pearson M."/>
            <person name="Priest M."/>
            <person name="Roberts A."/>
            <person name="Saif S."/>
            <person name="Shea T."/>
            <person name="Sisk P."/>
            <person name="Stolte C."/>
            <person name="Sykes S."/>
            <person name="Wortman J."/>
            <person name="Nusbaum C."/>
            <person name="Birren B."/>
        </authorList>
    </citation>
    <scope>NUCLEOTIDE SEQUENCE [LARGE SCALE GENOMIC DNA]</scope>
    <source>
        <strain evidence="8 9">ATCC 38327</strain>
    </source>
</reference>
<reference evidence="9" key="2">
    <citation type="submission" date="2009-11" db="EMBL/GenBank/DDBJ databases">
        <title>The Genome Sequence of Allomyces macrogynus strain ATCC 38327.</title>
        <authorList>
            <consortium name="The Broad Institute Genome Sequencing Platform"/>
            <person name="Russ C."/>
            <person name="Cuomo C."/>
            <person name="Shea T."/>
            <person name="Young S.K."/>
            <person name="Zeng Q."/>
            <person name="Koehrsen M."/>
            <person name="Haas B."/>
            <person name="Borodovsky M."/>
            <person name="Guigo R."/>
            <person name="Alvarado L."/>
            <person name="Berlin A."/>
            <person name="Borenstein D."/>
            <person name="Chen Z."/>
            <person name="Engels R."/>
            <person name="Freedman E."/>
            <person name="Gellesch M."/>
            <person name="Goldberg J."/>
            <person name="Griggs A."/>
            <person name="Gujja S."/>
            <person name="Heiman D."/>
            <person name="Hepburn T."/>
            <person name="Howarth C."/>
            <person name="Jen D."/>
            <person name="Larson L."/>
            <person name="Lewis B."/>
            <person name="Mehta T."/>
            <person name="Park D."/>
            <person name="Pearson M."/>
            <person name="Roberts A."/>
            <person name="Saif S."/>
            <person name="Shenoy N."/>
            <person name="Sisk P."/>
            <person name="Stolte C."/>
            <person name="Sykes S."/>
            <person name="Walk T."/>
            <person name="White J."/>
            <person name="Yandava C."/>
            <person name="Burger G."/>
            <person name="Gray M.W."/>
            <person name="Holland P.W.H."/>
            <person name="King N."/>
            <person name="Lang F.B.F."/>
            <person name="Roger A.J."/>
            <person name="Ruiz-Trillo I."/>
            <person name="Lander E."/>
            <person name="Nusbaum C."/>
        </authorList>
    </citation>
    <scope>NUCLEOTIDE SEQUENCE [LARGE SCALE GENOMIC DNA]</scope>
    <source>
        <strain evidence="9">ATCC 38327</strain>
    </source>
</reference>
<dbReference type="PANTHER" id="PTHR21183">
    <property type="entry name" value="RIBOSOMAL PROTEIN L47, MITOCHONDRIAL-RELATED"/>
    <property type="match status" value="1"/>
</dbReference>
<dbReference type="VEuPathDB" id="FungiDB:AMAG_02052"/>
<proteinExistence type="inferred from homology"/>
<evidence type="ECO:0000313" key="9">
    <source>
        <dbReference type="Proteomes" id="UP000054350"/>
    </source>
</evidence>